<evidence type="ECO:0000313" key="1">
    <source>
        <dbReference type="EMBL" id="MPN20000.1"/>
    </source>
</evidence>
<reference evidence="1" key="1">
    <citation type="submission" date="2019-08" db="EMBL/GenBank/DDBJ databases">
        <authorList>
            <person name="Kucharzyk K."/>
            <person name="Murdoch R.W."/>
            <person name="Higgins S."/>
            <person name="Loffler F."/>
        </authorList>
    </citation>
    <scope>NUCLEOTIDE SEQUENCE</scope>
</reference>
<protein>
    <submittedName>
        <fullName evidence="1">Uncharacterized protein</fullName>
    </submittedName>
</protein>
<sequence>MNDENLIPFNHMPLEQHQKLSRRGGIASGERRRYLSELKLCMIETLAGEALADEVREDYRRAIKRYLREEKAKRERTTKKPQKKQ</sequence>
<proteinExistence type="predicted"/>
<dbReference type="AlphaFoldDB" id="A0A645G274"/>
<comment type="caution">
    <text evidence="1">The sequence shown here is derived from an EMBL/GenBank/DDBJ whole genome shotgun (WGS) entry which is preliminary data.</text>
</comment>
<gene>
    <name evidence="1" type="ORF">SDC9_167376</name>
</gene>
<name>A0A645G274_9ZZZZ</name>
<dbReference type="EMBL" id="VSSQ01067649">
    <property type="protein sequence ID" value="MPN20000.1"/>
    <property type="molecule type" value="Genomic_DNA"/>
</dbReference>
<accession>A0A645G274</accession>
<organism evidence="1">
    <name type="scientific">bioreactor metagenome</name>
    <dbReference type="NCBI Taxonomy" id="1076179"/>
    <lineage>
        <taxon>unclassified sequences</taxon>
        <taxon>metagenomes</taxon>
        <taxon>ecological metagenomes</taxon>
    </lineage>
</organism>